<evidence type="ECO:0000313" key="6">
    <source>
        <dbReference type="Proteomes" id="UP000054018"/>
    </source>
</evidence>
<dbReference type="SMART" id="SM00066">
    <property type="entry name" value="GAL4"/>
    <property type="match status" value="1"/>
</dbReference>
<organism evidence="5 6">
    <name type="scientific">Pisolithus microcarpus 441</name>
    <dbReference type="NCBI Taxonomy" id="765257"/>
    <lineage>
        <taxon>Eukaryota</taxon>
        <taxon>Fungi</taxon>
        <taxon>Dikarya</taxon>
        <taxon>Basidiomycota</taxon>
        <taxon>Agaricomycotina</taxon>
        <taxon>Agaricomycetes</taxon>
        <taxon>Agaricomycetidae</taxon>
        <taxon>Boletales</taxon>
        <taxon>Sclerodermatineae</taxon>
        <taxon>Pisolithaceae</taxon>
        <taxon>Pisolithus</taxon>
    </lineage>
</organism>
<gene>
    <name evidence="5" type="ORF">PISMIDRAFT_674561</name>
</gene>
<dbReference type="GO" id="GO:0006351">
    <property type="term" value="P:DNA-templated transcription"/>
    <property type="evidence" value="ECO:0007669"/>
    <property type="project" value="InterPro"/>
</dbReference>
<accession>A0A0C9ZEB5</accession>
<name>A0A0C9ZEB5_9AGAM</name>
<dbReference type="Pfam" id="PF00172">
    <property type="entry name" value="Zn_clus"/>
    <property type="match status" value="1"/>
</dbReference>
<feature type="domain" description="Zn(2)-C6 fungal-type" evidence="4">
    <location>
        <begin position="56"/>
        <end position="89"/>
    </location>
</feature>
<dbReference type="InterPro" id="IPR005600">
    <property type="entry name" value="Gal4_dimer_dom"/>
</dbReference>
<reference evidence="5 6" key="1">
    <citation type="submission" date="2014-04" db="EMBL/GenBank/DDBJ databases">
        <authorList>
            <consortium name="DOE Joint Genome Institute"/>
            <person name="Kuo A."/>
            <person name="Kohler A."/>
            <person name="Costa M.D."/>
            <person name="Nagy L.G."/>
            <person name="Floudas D."/>
            <person name="Copeland A."/>
            <person name="Barry K.W."/>
            <person name="Cichocki N."/>
            <person name="Veneault-Fourrey C."/>
            <person name="LaButti K."/>
            <person name="Lindquist E.A."/>
            <person name="Lipzen A."/>
            <person name="Lundell T."/>
            <person name="Morin E."/>
            <person name="Murat C."/>
            <person name="Sun H."/>
            <person name="Tunlid A."/>
            <person name="Henrissat B."/>
            <person name="Grigoriev I.V."/>
            <person name="Hibbett D.S."/>
            <person name="Martin F."/>
            <person name="Nordberg H.P."/>
            <person name="Cantor M.N."/>
            <person name="Hua S.X."/>
        </authorList>
    </citation>
    <scope>NUCLEOTIDE SEQUENCE [LARGE SCALE GENOMIC DNA]</scope>
    <source>
        <strain evidence="5 6">441</strain>
    </source>
</reference>
<dbReference type="Proteomes" id="UP000054018">
    <property type="component" value="Unassembled WGS sequence"/>
</dbReference>
<dbReference type="InterPro" id="IPR050987">
    <property type="entry name" value="AtrR-like"/>
</dbReference>
<keyword evidence="1" id="KW-0479">Metal-binding</keyword>
<reference evidence="6" key="2">
    <citation type="submission" date="2015-01" db="EMBL/GenBank/DDBJ databases">
        <title>Evolutionary Origins and Diversification of the Mycorrhizal Mutualists.</title>
        <authorList>
            <consortium name="DOE Joint Genome Institute"/>
            <consortium name="Mycorrhizal Genomics Consortium"/>
            <person name="Kohler A."/>
            <person name="Kuo A."/>
            <person name="Nagy L.G."/>
            <person name="Floudas D."/>
            <person name="Copeland A."/>
            <person name="Barry K.W."/>
            <person name="Cichocki N."/>
            <person name="Veneault-Fourrey C."/>
            <person name="LaButti K."/>
            <person name="Lindquist E.A."/>
            <person name="Lipzen A."/>
            <person name="Lundell T."/>
            <person name="Morin E."/>
            <person name="Murat C."/>
            <person name="Riley R."/>
            <person name="Ohm R."/>
            <person name="Sun H."/>
            <person name="Tunlid A."/>
            <person name="Henrissat B."/>
            <person name="Grigoriev I.V."/>
            <person name="Hibbett D.S."/>
            <person name="Martin F."/>
        </authorList>
    </citation>
    <scope>NUCLEOTIDE SEQUENCE [LARGE SCALE GENOMIC DNA]</scope>
    <source>
        <strain evidence="6">441</strain>
    </source>
</reference>
<dbReference type="PROSITE" id="PS50048">
    <property type="entry name" value="ZN2_CY6_FUNGAL_2"/>
    <property type="match status" value="1"/>
</dbReference>
<feature type="compositionally biased region" description="Polar residues" evidence="3">
    <location>
        <begin position="30"/>
        <end position="46"/>
    </location>
</feature>
<dbReference type="SUPFAM" id="SSF57701">
    <property type="entry name" value="Zn2/Cys6 DNA-binding domain"/>
    <property type="match status" value="1"/>
</dbReference>
<proteinExistence type="predicted"/>
<dbReference type="AlphaFoldDB" id="A0A0C9ZEB5"/>
<dbReference type="PANTHER" id="PTHR46910">
    <property type="entry name" value="TRANSCRIPTION FACTOR PDR1"/>
    <property type="match status" value="1"/>
</dbReference>
<evidence type="ECO:0000313" key="5">
    <source>
        <dbReference type="EMBL" id="KIK27661.1"/>
    </source>
</evidence>
<dbReference type="InterPro" id="IPR007219">
    <property type="entry name" value="XnlR_reg_dom"/>
</dbReference>
<dbReference type="PANTHER" id="PTHR46910:SF38">
    <property type="entry name" value="ZN(2)-C6 FUNGAL-TYPE DOMAIN-CONTAINING PROTEIN"/>
    <property type="match status" value="1"/>
</dbReference>
<dbReference type="CDD" id="cd12148">
    <property type="entry name" value="fungal_TF_MHR"/>
    <property type="match status" value="1"/>
</dbReference>
<keyword evidence="2" id="KW-0539">Nucleus</keyword>
<dbReference type="PROSITE" id="PS00463">
    <property type="entry name" value="ZN2_CY6_FUNGAL_1"/>
    <property type="match status" value="1"/>
</dbReference>
<keyword evidence="6" id="KW-1185">Reference proteome</keyword>
<evidence type="ECO:0000256" key="2">
    <source>
        <dbReference type="ARBA" id="ARBA00023242"/>
    </source>
</evidence>
<dbReference type="InterPro" id="IPR036864">
    <property type="entry name" value="Zn2-C6_fun-type_DNA-bd_sf"/>
</dbReference>
<evidence type="ECO:0000256" key="3">
    <source>
        <dbReference type="SAM" id="MobiDB-lite"/>
    </source>
</evidence>
<sequence>MYPPMNQFHPLHHATNTVDFTDAYAFQSAPSSSTNMPYQPSPTTDALSKKRKIERACDACRRRKIKCDGPKMPNNLCTNCVHTRKICSYVEASKPRGPPKAYVTSMEDRLEKMEALLKRLRPEEDFSEELGPPVIRDSWKSDQDSVLGPLPRQKSSSPSALPSNVRSTPPGSLPQITNTLVPSSSRASIRSRHSGGTPRTDTDLSSELDTSSESEEVGELSLSRGMKRLTIRGLEPAQERSILADSQVRFHGKSSWFKLIEKTRKLRDEYRVTGGAESAAMHYENSSPVNTAATRRQEFWTTPSWELVYEESRLQGLCRFLARQLPPPDLADKLVKLFFDHVNPQFPLFHRPTFERQWKEGLQFRDPWFGCLCLTLFAVASRWCDDPRRAGWKYFNVALDGHRESRSLFHPPGLFEVQTMSLMGMFIRGTAFHPVAWLFISVGIRKAQDVGAHRRKIYGDKPSVEEELWKRAFWMLVLYDRIGSASLGRPCCSGEEDFDVDLPLEVDDEYWNTEDPERAFQQPPGKPAKIAAFNSYLKLTRIAAYALRNLYALDRSKLINAIRPRLQDVLTELNKALLEWVDSVPAHLRWSPLMDDPLFANQAATLYITYYLVQVIIYRPFLPPSLRSASNFVPRSKMPIPCIALCVNAARCCSDILQIQMGRGISNIYSVICSAHMCAAVLLMNYWDLRWQERNLIKACAGEDIKSPLAMQMAEVLRHAGVFIRALELVKPRWRNAEIYLNDLSTSLPNPLGGIDAATCKDSLVSCQQATQFGEQAMHQPALESSQGYHNSQEYLAARASVSSDPYYSRIKSVEPTHFFDAPHVTQCPLPMNLYFLDNQSLEESELSWGMQNPVQSQRLPQISDQLQPIVYKQIPQRSFDDIECVIPPSSQKYAPSSVGPLNSARLSVIPQHKAAGSGGHVSYTAPEPVTSGAAPYLPPSRSVANQWMHNPSYEYATDGNSFSSSDGLKCQYPYGSALLQKDSEVMPYANYY</sequence>
<feature type="compositionally biased region" description="Acidic residues" evidence="3">
    <location>
        <begin position="204"/>
        <end position="218"/>
    </location>
</feature>
<dbReference type="CDD" id="cd00067">
    <property type="entry name" value="GAL4"/>
    <property type="match status" value="1"/>
</dbReference>
<dbReference type="GO" id="GO:0000981">
    <property type="term" value="F:DNA-binding transcription factor activity, RNA polymerase II-specific"/>
    <property type="evidence" value="ECO:0007669"/>
    <property type="project" value="InterPro"/>
</dbReference>
<dbReference type="SMART" id="SM00906">
    <property type="entry name" value="Fungal_trans"/>
    <property type="match status" value="1"/>
</dbReference>
<dbReference type="OrthoDB" id="4456959at2759"/>
<dbReference type="CDD" id="cd14654">
    <property type="entry name" value="ZIP_Gal4"/>
    <property type="match status" value="1"/>
</dbReference>
<feature type="compositionally biased region" description="Polar residues" evidence="3">
    <location>
        <begin position="153"/>
        <end position="182"/>
    </location>
</feature>
<dbReference type="InterPro" id="IPR001138">
    <property type="entry name" value="Zn2Cys6_DnaBD"/>
</dbReference>
<dbReference type="Pfam" id="PF04082">
    <property type="entry name" value="Fungal_trans"/>
    <property type="match status" value="1"/>
</dbReference>
<dbReference type="GO" id="GO:0008270">
    <property type="term" value="F:zinc ion binding"/>
    <property type="evidence" value="ECO:0007669"/>
    <property type="project" value="InterPro"/>
</dbReference>
<evidence type="ECO:0000259" key="4">
    <source>
        <dbReference type="PROSITE" id="PS50048"/>
    </source>
</evidence>
<evidence type="ECO:0000256" key="1">
    <source>
        <dbReference type="ARBA" id="ARBA00022723"/>
    </source>
</evidence>
<dbReference type="GO" id="GO:0003677">
    <property type="term" value="F:DNA binding"/>
    <property type="evidence" value="ECO:0007669"/>
    <property type="project" value="InterPro"/>
</dbReference>
<protein>
    <recommendedName>
        <fullName evidence="4">Zn(2)-C6 fungal-type domain-containing protein</fullName>
    </recommendedName>
</protein>
<feature type="region of interest" description="Disordered" evidence="3">
    <location>
        <begin position="124"/>
        <end position="221"/>
    </location>
</feature>
<dbReference type="HOGENOM" id="CLU_006019_0_0_1"/>
<dbReference type="EMBL" id="KN833695">
    <property type="protein sequence ID" value="KIK27661.1"/>
    <property type="molecule type" value="Genomic_DNA"/>
</dbReference>
<dbReference type="Gene3D" id="4.10.240.10">
    <property type="entry name" value="Zn(2)-C6 fungal-type DNA-binding domain"/>
    <property type="match status" value="1"/>
</dbReference>
<feature type="region of interest" description="Disordered" evidence="3">
    <location>
        <begin position="30"/>
        <end position="49"/>
    </location>
</feature>